<gene>
    <name evidence="1" type="ORF">ACOLOM_LOCUS932</name>
</gene>
<organism evidence="1 2">
    <name type="scientific">Acaulospora colombiana</name>
    <dbReference type="NCBI Taxonomy" id="27376"/>
    <lineage>
        <taxon>Eukaryota</taxon>
        <taxon>Fungi</taxon>
        <taxon>Fungi incertae sedis</taxon>
        <taxon>Mucoromycota</taxon>
        <taxon>Glomeromycotina</taxon>
        <taxon>Glomeromycetes</taxon>
        <taxon>Diversisporales</taxon>
        <taxon>Acaulosporaceae</taxon>
        <taxon>Acaulospora</taxon>
    </lineage>
</organism>
<keyword evidence="2" id="KW-1185">Reference proteome</keyword>
<comment type="caution">
    <text evidence="1">The sequence shown here is derived from an EMBL/GenBank/DDBJ whole genome shotgun (WGS) entry which is preliminary data.</text>
</comment>
<dbReference type="Proteomes" id="UP000789525">
    <property type="component" value="Unassembled WGS sequence"/>
</dbReference>
<evidence type="ECO:0000313" key="2">
    <source>
        <dbReference type="Proteomes" id="UP000789525"/>
    </source>
</evidence>
<evidence type="ECO:0000313" key="1">
    <source>
        <dbReference type="EMBL" id="CAG8455169.1"/>
    </source>
</evidence>
<proteinExistence type="predicted"/>
<dbReference type="EMBL" id="CAJVPT010001034">
    <property type="protein sequence ID" value="CAG8455169.1"/>
    <property type="molecule type" value="Genomic_DNA"/>
</dbReference>
<sequence length="850" mass="98220">MTFLNITKTIEKAFSLRGLQDLSNPKEFERIKSSDETNRFIQMSPSLSKSSSSKLPKEDFFPPRTILTKQLVESDNTNKEISEVLLLRDIIFIFQGIDGQFIKYDPDTSSYIIDSKVNINRATRDLLRRLTELGRLYLRVDEFVNHNVNEPSIGLVGQAFCSALQHELTEYYRFIAILEAQVNKEVNIQQMSPNGISLKRLLVWTQDSLLKLRMMSVLVDCCKQKRGGALVSAIYNYTNHGDPFIQQFINNMLEKMLQRWIYEGELEDPFEEFFVACNPDVEEDLWQSKYYIRSDMRPTFISELLDKKIFSIGKSLNFIRYSCHDNNWVVTNAKTAGTDKLLKYGDIIELESSIDATYTATSQQLLNILFTKYKLKEHFTALKRYLLLGQGDFIQHLMVQLGPGLSKPANTLYHHNLTGTLEAAIRASNAQYDDPDILRRLDVRLLEVIECSWDELVTDIHKTSGDLDSLIEAHNKYLTNITTKSFLSTSNNQDELYNFGLKEMIRRDDINAKQDLWSTGRSKDLDPKKKLTGIQEHLSEIAGQFKSEVVNLLTSLANHHDTDLRFLSVRLNFNEYYNLLNEKNTGRGKRANFAATPSPSPVENSFTKKQSEQEEVEEIDRSQYPRLFPSKEAISEGYYDEETVHNDIDDAWFVDPAYENPQQESTADFVPLWQRKATDIKDFSVSNLPDSEESYRPDTDFLSIIRFLEDDGVENITLIDVRRRCDFADWIIIGEGKSTRHLGGAVDGLYKMLKERIKRHNANLPNSSVNNYPIVEGRDSEDWMLIDTGSIFIHLFTPEARKYRDIEGLWERINQPVSSKEELHKIAKDMEREFSQFDPKLTRRPPLPND</sequence>
<reference evidence="1" key="1">
    <citation type="submission" date="2021-06" db="EMBL/GenBank/DDBJ databases">
        <authorList>
            <person name="Kallberg Y."/>
            <person name="Tangrot J."/>
            <person name="Rosling A."/>
        </authorList>
    </citation>
    <scope>NUCLEOTIDE SEQUENCE</scope>
    <source>
        <strain evidence="1">CL356</strain>
    </source>
</reference>
<name>A0ACA9K714_9GLOM</name>
<accession>A0ACA9K714</accession>
<protein>
    <submittedName>
        <fullName evidence="1">7996_t:CDS:1</fullName>
    </submittedName>
</protein>